<dbReference type="InterPro" id="IPR008158">
    <property type="entry name" value="Translocase_Sec61-g"/>
</dbReference>
<accession>A0ABP0V047</accession>
<evidence type="ECO:0000313" key="12">
    <source>
        <dbReference type="Proteomes" id="UP001497512"/>
    </source>
</evidence>
<dbReference type="Gene3D" id="1.20.5.820">
    <property type="entry name" value="Preprotein translocase SecE subunit"/>
    <property type="match status" value="1"/>
</dbReference>
<proteinExistence type="inferred from homology"/>
<dbReference type="InterPro" id="IPR001901">
    <property type="entry name" value="Translocase_SecE/Sec61-g"/>
</dbReference>
<evidence type="ECO:0000313" key="11">
    <source>
        <dbReference type="EMBL" id="CAK9233274.1"/>
    </source>
</evidence>
<evidence type="ECO:0000256" key="2">
    <source>
        <dbReference type="ARBA" id="ARBA00008274"/>
    </source>
</evidence>
<evidence type="ECO:0000256" key="3">
    <source>
        <dbReference type="ARBA" id="ARBA00022448"/>
    </source>
</evidence>
<name>A0ABP0V047_9BRYO</name>
<evidence type="ECO:0000256" key="8">
    <source>
        <dbReference type="ARBA" id="ARBA00023010"/>
    </source>
</evidence>
<keyword evidence="12" id="KW-1185">Reference proteome</keyword>
<dbReference type="PROSITE" id="PS01067">
    <property type="entry name" value="SECE_SEC61G"/>
    <property type="match status" value="1"/>
</dbReference>
<dbReference type="EMBL" id="OZ019900">
    <property type="protein sequence ID" value="CAK9233274.1"/>
    <property type="molecule type" value="Genomic_DNA"/>
</dbReference>
<keyword evidence="9 10" id="KW-0472">Membrane</keyword>
<reference evidence="11" key="1">
    <citation type="submission" date="2024-02" db="EMBL/GenBank/DDBJ databases">
        <authorList>
            <consortium name="ELIXIR-Norway"/>
            <consortium name="Elixir Norway"/>
        </authorList>
    </citation>
    <scope>NUCLEOTIDE SEQUENCE</scope>
</reference>
<comment type="subcellular location">
    <subcellularLocation>
        <location evidence="1">Endoplasmic reticulum membrane</location>
        <topology evidence="1">Single-pass membrane protein</topology>
    </subcellularLocation>
</comment>
<feature type="transmembrane region" description="Helical" evidence="10">
    <location>
        <begin position="36"/>
        <end position="58"/>
    </location>
</feature>
<organism evidence="11 12">
    <name type="scientific">Sphagnum troendelagicum</name>
    <dbReference type="NCBI Taxonomy" id="128251"/>
    <lineage>
        <taxon>Eukaryota</taxon>
        <taxon>Viridiplantae</taxon>
        <taxon>Streptophyta</taxon>
        <taxon>Embryophyta</taxon>
        <taxon>Bryophyta</taxon>
        <taxon>Sphagnophytina</taxon>
        <taxon>Sphagnopsida</taxon>
        <taxon>Sphagnales</taxon>
        <taxon>Sphagnaceae</taxon>
        <taxon>Sphagnum</taxon>
    </lineage>
</organism>
<dbReference type="Proteomes" id="UP001497512">
    <property type="component" value="Chromosome 8"/>
</dbReference>
<gene>
    <name evidence="11" type="ORF">CSSPTR1EN2_LOCUS21404</name>
</gene>
<keyword evidence="6" id="KW-0653">Protein transport</keyword>
<dbReference type="NCBIfam" id="TIGR00327">
    <property type="entry name" value="secE_euk_arch"/>
    <property type="match status" value="1"/>
</dbReference>
<protein>
    <recommendedName>
        <fullName evidence="13">Protein transport protein Sec61 subunit gamma</fullName>
    </recommendedName>
</protein>
<evidence type="ECO:0000256" key="1">
    <source>
        <dbReference type="ARBA" id="ARBA00004389"/>
    </source>
</evidence>
<dbReference type="HAMAP" id="MF_00422">
    <property type="entry name" value="SecE"/>
    <property type="match status" value="1"/>
</dbReference>
<comment type="similarity">
    <text evidence="2">Belongs to the SecE/SEC61-gamma family.</text>
</comment>
<keyword evidence="4 10" id="KW-0812">Transmembrane</keyword>
<evidence type="ECO:0008006" key="13">
    <source>
        <dbReference type="Google" id="ProtNLM"/>
    </source>
</evidence>
<evidence type="ECO:0000256" key="6">
    <source>
        <dbReference type="ARBA" id="ARBA00022927"/>
    </source>
</evidence>
<dbReference type="Pfam" id="PF00584">
    <property type="entry name" value="SecE"/>
    <property type="match status" value="1"/>
</dbReference>
<evidence type="ECO:0000256" key="7">
    <source>
        <dbReference type="ARBA" id="ARBA00022989"/>
    </source>
</evidence>
<evidence type="ECO:0000256" key="9">
    <source>
        <dbReference type="ARBA" id="ARBA00023136"/>
    </source>
</evidence>
<evidence type="ECO:0000256" key="4">
    <source>
        <dbReference type="ARBA" id="ARBA00022692"/>
    </source>
</evidence>
<keyword evidence="3" id="KW-0813">Transport</keyword>
<keyword evidence="7 10" id="KW-1133">Transmembrane helix</keyword>
<dbReference type="PANTHER" id="PTHR12309">
    <property type="entry name" value="SEC61 GAMMA SUBUNIT"/>
    <property type="match status" value="1"/>
</dbReference>
<evidence type="ECO:0000256" key="5">
    <source>
        <dbReference type="ARBA" id="ARBA00022824"/>
    </source>
</evidence>
<dbReference type="SUPFAM" id="SSF103456">
    <property type="entry name" value="Preprotein translocase SecE subunit"/>
    <property type="match status" value="1"/>
</dbReference>
<sequence>MEAVDSVVNPIKEFAKDSVRLVNRCHKPDRKEFSKVAFRTGVGCVVMGFIGFFVKLLFIPINNIIIGST</sequence>
<dbReference type="InterPro" id="IPR023391">
    <property type="entry name" value="Prot_translocase_SecE_dom_sf"/>
</dbReference>
<keyword evidence="8" id="KW-0811">Translocation</keyword>
<keyword evidence="5" id="KW-0256">Endoplasmic reticulum</keyword>
<evidence type="ECO:0000256" key="10">
    <source>
        <dbReference type="SAM" id="Phobius"/>
    </source>
</evidence>